<proteinExistence type="predicted"/>
<dbReference type="RefSeq" id="WP_262488606.1">
    <property type="nucleotide sequence ID" value="NZ_FNBO01000010.1"/>
</dbReference>
<accession>A0A1G7PQV5</accession>
<keyword evidence="3" id="KW-1185">Reference proteome</keyword>
<dbReference type="EMBL" id="FNBO01000010">
    <property type="protein sequence ID" value="SDF88601.1"/>
    <property type="molecule type" value="Genomic_DNA"/>
</dbReference>
<feature type="compositionally biased region" description="Polar residues" evidence="1">
    <location>
        <begin position="1"/>
        <end position="10"/>
    </location>
</feature>
<evidence type="ECO:0000313" key="3">
    <source>
        <dbReference type="Proteomes" id="UP000324020"/>
    </source>
</evidence>
<feature type="region of interest" description="Disordered" evidence="1">
    <location>
        <begin position="1"/>
        <end position="43"/>
    </location>
</feature>
<dbReference type="Proteomes" id="UP000324020">
    <property type="component" value="Unassembled WGS sequence"/>
</dbReference>
<reference evidence="2 3" key="1">
    <citation type="submission" date="2016-10" db="EMBL/GenBank/DDBJ databases">
        <authorList>
            <person name="Varghese N."/>
            <person name="Submissions S."/>
        </authorList>
    </citation>
    <scope>NUCLEOTIDE SEQUENCE [LARGE SCALE GENOMIC DNA]</scope>
    <source>
        <strain evidence="2 3">CGMCC 1.3527</strain>
    </source>
</reference>
<gene>
    <name evidence="2" type="ORF">SAMN04488067_11051</name>
</gene>
<sequence length="43" mass="4701">MRNNTTTANGQAREGEGPDSVDVGGERRRLPYRPPDADTTDAR</sequence>
<organism evidence="2 3">
    <name type="scientific">Halorubrum xinjiangense</name>
    <dbReference type="NCBI Taxonomy" id="261291"/>
    <lineage>
        <taxon>Archaea</taxon>
        <taxon>Methanobacteriati</taxon>
        <taxon>Methanobacteriota</taxon>
        <taxon>Stenosarchaea group</taxon>
        <taxon>Halobacteria</taxon>
        <taxon>Halobacteriales</taxon>
        <taxon>Haloferacaceae</taxon>
        <taxon>Halorubrum</taxon>
    </lineage>
</organism>
<protein>
    <submittedName>
        <fullName evidence="2">Uncharacterized protein</fullName>
    </submittedName>
</protein>
<evidence type="ECO:0000313" key="2">
    <source>
        <dbReference type="EMBL" id="SDF88601.1"/>
    </source>
</evidence>
<evidence type="ECO:0000256" key="1">
    <source>
        <dbReference type="SAM" id="MobiDB-lite"/>
    </source>
</evidence>
<name>A0A1G7PQV5_9EURY</name>
<dbReference type="AlphaFoldDB" id="A0A1G7PQV5"/>